<sequence>MIFGRATQRDEGVPLKTRKLLALLAMIAATLVPVAGPAPAHAAPFKVLAFYNGTWDKAHIAFVAEANPWLTRAGQANGFTYEATTDWNRLNALTPAQAQVVVFLDDAPTGAAARAGFQRYVEAGGGFFGFHVSAFTQNADEWPWYHNTFLGKGNFVGNTWEPTTAVLRVETRTHPSTLRLPERFTSSVSEWYSWSRDLRTNPDIQVLASVDPASFPLGTDPAQQWRSGYYPIMWTNKNFKMVYANFGHNAMDYVNNVPKSSTFASPVQNDFLVDSLRWLGGAGALPPQGEWKTAVNRGNGKCADARAAGTANGTVIQQYSCNGTTAQNFRAVATTDGYSRLEYRNDPLKVLDVSDVSVADGAGVHLWDYVGGANQQWRVTTGADGFSTLTARHSGKCLSAPAGGADGGQLVQAACDGSAAQSFRLS</sequence>
<dbReference type="STRING" id="402600.SAMN05216188_10521"/>
<dbReference type="PANTHER" id="PTHR40469">
    <property type="entry name" value="SECRETED GLYCOSYL HYDROLASE"/>
    <property type="match status" value="1"/>
</dbReference>
<dbReference type="PANTHER" id="PTHR40469:SF2">
    <property type="entry name" value="GALACTOSE-BINDING DOMAIN-LIKE SUPERFAMILY PROTEIN"/>
    <property type="match status" value="1"/>
</dbReference>
<feature type="domain" description="Ricin B lectin" evidence="1">
    <location>
        <begin position="292"/>
        <end position="426"/>
    </location>
</feature>
<dbReference type="InterPro" id="IPR000772">
    <property type="entry name" value="Ricin_B_lectin"/>
</dbReference>
<organism evidence="2 3">
    <name type="scientific">Lentzea xinjiangensis</name>
    <dbReference type="NCBI Taxonomy" id="402600"/>
    <lineage>
        <taxon>Bacteria</taxon>
        <taxon>Bacillati</taxon>
        <taxon>Actinomycetota</taxon>
        <taxon>Actinomycetes</taxon>
        <taxon>Pseudonocardiales</taxon>
        <taxon>Pseudonocardiaceae</taxon>
        <taxon>Lentzea</taxon>
    </lineage>
</organism>
<evidence type="ECO:0000313" key="2">
    <source>
        <dbReference type="EMBL" id="SEQ76387.1"/>
    </source>
</evidence>
<dbReference type="SMART" id="SM00458">
    <property type="entry name" value="RICIN"/>
    <property type="match status" value="1"/>
</dbReference>
<dbReference type="Proteomes" id="UP000199352">
    <property type="component" value="Unassembled WGS sequence"/>
</dbReference>
<name>A0A1H9IPF0_9PSEU</name>
<dbReference type="GO" id="GO:0030246">
    <property type="term" value="F:carbohydrate binding"/>
    <property type="evidence" value="ECO:0007669"/>
    <property type="project" value="UniProtKB-KW"/>
</dbReference>
<gene>
    <name evidence="2" type="ORF">SAMN05216188_10521</name>
</gene>
<evidence type="ECO:0000313" key="3">
    <source>
        <dbReference type="Proteomes" id="UP000199352"/>
    </source>
</evidence>
<protein>
    <submittedName>
        <fullName evidence="2">Ricin-type beta-trefoil lectin domain-containing protein</fullName>
    </submittedName>
</protein>
<dbReference type="InterPro" id="IPR029062">
    <property type="entry name" value="Class_I_gatase-like"/>
</dbReference>
<dbReference type="AlphaFoldDB" id="A0A1H9IPF0"/>
<dbReference type="SUPFAM" id="SSF52317">
    <property type="entry name" value="Class I glutamine amidotransferase-like"/>
    <property type="match status" value="1"/>
</dbReference>
<accession>A0A1H9IPF0</accession>
<keyword evidence="2" id="KW-0430">Lectin</keyword>
<dbReference type="Pfam" id="PF00652">
    <property type="entry name" value="Ricin_B_lectin"/>
    <property type="match status" value="1"/>
</dbReference>
<dbReference type="PROSITE" id="PS50231">
    <property type="entry name" value="RICIN_B_LECTIN"/>
    <property type="match status" value="1"/>
</dbReference>
<dbReference type="Gene3D" id="3.40.50.880">
    <property type="match status" value="1"/>
</dbReference>
<proteinExistence type="predicted"/>
<dbReference type="SUPFAM" id="SSF50370">
    <property type="entry name" value="Ricin B-like lectins"/>
    <property type="match status" value="1"/>
</dbReference>
<keyword evidence="3" id="KW-1185">Reference proteome</keyword>
<dbReference type="Pfam" id="PF06283">
    <property type="entry name" value="ThuA"/>
    <property type="match status" value="1"/>
</dbReference>
<reference evidence="3" key="1">
    <citation type="submission" date="2016-10" db="EMBL/GenBank/DDBJ databases">
        <authorList>
            <person name="Varghese N."/>
            <person name="Submissions S."/>
        </authorList>
    </citation>
    <scope>NUCLEOTIDE SEQUENCE [LARGE SCALE GENOMIC DNA]</scope>
    <source>
        <strain evidence="3">CGMCC 4.3525</strain>
    </source>
</reference>
<dbReference type="InterPro" id="IPR029010">
    <property type="entry name" value="ThuA-like"/>
</dbReference>
<dbReference type="InterPro" id="IPR035992">
    <property type="entry name" value="Ricin_B-like_lectins"/>
</dbReference>
<evidence type="ECO:0000259" key="1">
    <source>
        <dbReference type="SMART" id="SM00458"/>
    </source>
</evidence>
<dbReference type="EMBL" id="FOFR01000005">
    <property type="protein sequence ID" value="SEQ76387.1"/>
    <property type="molecule type" value="Genomic_DNA"/>
</dbReference>
<dbReference type="Gene3D" id="2.80.10.50">
    <property type="match status" value="2"/>
</dbReference>
<dbReference type="OrthoDB" id="3296611at2"/>